<proteinExistence type="inferred from homology"/>
<dbReference type="Gene3D" id="3.30.300.90">
    <property type="entry name" value="BolA-like"/>
    <property type="match status" value="1"/>
</dbReference>
<feature type="signal peptide" evidence="2">
    <location>
        <begin position="1"/>
        <end position="16"/>
    </location>
</feature>
<dbReference type="EMBL" id="JBGBPQ010000004">
    <property type="protein sequence ID" value="KAL1525953.1"/>
    <property type="molecule type" value="Genomic_DNA"/>
</dbReference>
<dbReference type="Proteomes" id="UP001515480">
    <property type="component" value="Unassembled WGS sequence"/>
</dbReference>
<evidence type="ECO:0000313" key="3">
    <source>
        <dbReference type="EMBL" id="KAL1525953.1"/>
    </source>
</evidence>
<evidence type="ECO:0000256" key="2">
    <source>
        <dbReference type="SAM" id="SignalP"/>
    </source>
</evidence>
<dbReference type="PANTHER" id="PTHR46230">
    <property type="match status" value="1"/>
</dbReference>
<keyword evidence="4" id="KW-1185">Reference proteome</keyword>
<evidence type="ECO:0000313" key="4">
    <source>
        <dbReference type="Proteomes" id="UP001515480"/>
    </source>
</evidence>
<dbReference type="Pfam" id="PF01722">
    <property type="entry name" value="BolA"/>
    <property type="match status" value="1"/>
</dbReference>
<comment type="similarity">
    <text evidence="1">Belongs to the BolA/IbaG family.</text>
</comment>
<dbReference type="InterPro" id="IPR002634">
    <property type="entry name" value="BolA"/>
</dbReference>
<dbReference type="InterPro" id="IPR036065">
    <property type="entry name" value="BolA-like_sf"/>
</dbReference>
<protein>
    <recommendedName>
        <fullName evidence="5">BolA-like protein</fullName>
    </recommendedName>
</protein>
<sequence>MAAMLLALVPLGTARAAVPSASILSRALRVTPMLCADRTVVDSCTEKIKAALSPEKLKVRGAFDDPNGSHITIECVAAAFEGKRSLARQQMVYKAIFDEIQGQGGNVHAVDQMILKAPSEVASD</sequence>
<dbReference type="SUPFAM" id="SSF82657">
    <property type="entry name" value="BolA-like"/>
    <property type="match status" value="1"/>
</dbReference>
<gene>
    <name evidence="3" type="ORF">AB1Y20_020779</name>
</gene>
<comment type="caution">
    <text evidence="3">The sequence shown here is derived from an EMBL/GenBank/DDBJ whole genome shotgun (WGS) entry which is preliminary data.</text>
</comment>
<organism evidence="3 4">
    <name type="scientific">Prymnesium parvum</name>
    <name type="common">Toxic golden alga</name>
    <dbReference type="NCBI Taxonomy" id="97485"/>
    <lineage>
        <taxon>Eukaryota</taxon>
        <taxon>Haptista</taxon>
        <taxon>Haptophyta</taxon>
        <taxon>Prymnesiophyceae</taxon>
        <taxon>Prymnesiales</taxon>
        <taxon>Prymnesiaceae</taxon>
        <taxon>Prymnesium</taxon>
    </lineage>
</organism>
<reference evidence="3 4" key="1">
    <citation type="journal article" date="2024" name="Science">
        <title>Giant polyketide synthase enzymes in the biosynthesis of giant marine polyether toxins.</title>
        <authorList>
            <person name="Fallon T.R."/>
            <person name="Shende V.V."/>
            <person name="Wierzbicki I.H."/>
            <person name="Pendleton A.L."/>
            <person name="Watervoot N.F."/>
            <person name="Auber R.P."/>
            <person name="Gonzalez D.J."/>
            <person name="Wisecaver J.H."/>
            <person name="Moore B.S."/>
        </authorList>
    </citation>
    <scope>NUCLEOTIDE SEQUENCE [LARGE SCALE GENOMIC DNA]</scope>
    <source>
        <strain evidence="3 4">12B1</strain>
    </source>
</reference>
<name>A0AB34JYD5_PRYPA</name>
<dbReference type="PANTHER" id="PTHR46230:SF4">
    <property type="entry name" value="PROTEIN BOLA4, CHLOROPLASTIC_MITOCHONDRIAL"/>
    <property type="match status" value="1"/>
</dbReference>
<feature type="chain" id="PRO_5044344132" description="BolA-like protein" evidence="2">
    <location>
        <begin position="17"/>
        <end position="124"/>
    </location>
</feature>
<evidence type="ECO:0008006" key="5">
    <source>
        <dbReference type="Google" id="ProtNLM"/>
    </source>
</evidence>
<accession>A0AB34JYD5</accession>
<keyword evidence="2" id="KW-0732">Signal</keyword>
<evidence type="ECO:0000256" key="1">
    <source>
        <dbReference type="RuleBase" id="RU003860"/>
    </source>
</evidence>
<dbReference type="AlphaFoldDB" id="A0AB34JYD5"/>
<dbReference type="GO" id="GO:0016226">
    <property type="term" value="P:iron-sulfur cluster assembly"/>
    <property type="evidence" value="ECO:0007669"/>
    <property type="project" value="TreeGrafter"/>
</dbReference>